<dbReference type="GO" id="GO:0051666">
    <property type="term" value="P:actin cortical patch localization"/>
    <property type="evidence" value="ECO:0007669"/>
    <property type="project" value="TreeGrafter"/>
</dbReference>
<dbReference type="PRINTS" id="PR01887">
    <property type="entry name" value="SPECTRNALPHA"/>
</dbReference>
<organism evidence="6 7">
    <name type="scientific">Gloeophyllum trabeum (strain ATCC 11539 / FP-39264 / Madison 617)</name>
    <name type="common">Brown rot fungus</name>
    <dbReference type="NCBI Taxonomy" id="670483"/>
    <lineage>
        <taxon>Eukaryota</taxon>
        <taxon>Fungi</taxon>
        <taxon>Dikarya</taxon>
        <taxon>Basidiomycota</taxon>
        <taxon>Agaricomycotina</taxon>
        <taxon>Agaricomycetes</taxon>
        <taxon>Gloeophyllales</taxon>
        <taxon>Gloeophyllaceae</taxon>
        <taxon>Gloeophyllum</taxon>
    </lineage>
</organism>
<dbReference type="Gene3D" id="2.30.30.40">
    <property type="entry name" value="SH3 Domains"/>
    <property type="match status" value="1"/>
</dbReference>
<proteinExistence type="inferred from homology"/>
<dbReference type="HOGENOM" id="CLU_015320_2_2_1"/>
<dbReference type="Pfam" id="PF00018">
    <property type="entry name" value="SH3_1"/>
    <property type="match status" value="1"/>
</dbReference>
<dbReference type="Proteomes" id="UP000030669">
    <property type="component" value="Unassembled WGS sequence"/>
</dbReference>
<feature type="compositionally biased region" description="Low complexity" evidence="4">
    <location>
        <begin position="430"/>
        <end position="440"/>
    </location>
</feature>
<evidence type="ECO:0000259" key="5">
    <source>
        <dbReference type="PROSITE" id="PS50002"/>
    </source>
</evidence>
<dbReference type="GO" id="GO:0030479">
    <property type="term" value="C:actin cortical patch"/>
    <property type="evidence" value="ECO:0007669"/>
    <property type="project" value="TreeGrafter"/>
</dbReference>
<reference evidence="6 7" key="1">
    <citation type="journal article" date="2012" name="Science">
        <title>The Paleozoic origin of enzymatic lignin decomposition reconstructed from 31 fungal genomes.</title>
        <authorList>
            <person name="Floudas D."/>
            <person name="Binder M."/>
            <person name="Riley R."/>
            <person name="Barry K."/>
            <person name="Blanchette R.A."/>
            <person name="Henrissat B."/>
            <person name="Martinez A.T."/>
            <person name="Otillar R."/>
            <person name="Spatafora J.W."/>
            <person name="Yadav J.S."/>
            <person name="Aerts A."/>
            <person name="Benoit I."/>
            <person name="Boyd A."/>
            <person name="Carlson A."/>
            <person name="Copeland A."/>
            <person name="Coutinho P.M."/>
            <person name="de Vries R.P."/>
            <person name="Ferreira P."/>
            <person name="Findley K."/>
            <person name="Foster B."/>
            <person name="Gaskell J."/>
            <person name="Glotzer D."/>
            <person name="Gorecki P."/>
            <person name="Heitman J."/>
            <person name="Hesse C."/>
            <person name="Hori C."/>
            <person name="Igarashi K."/>
            <person name="Jurgens J.A."/>
            <person name="Kallen N."/>
            <person name="Kersten P."/>
            <person name="Kohler A."/>
            <person name="Kuees U."/>
            <person name="Kumar T.K.A."/>
            <person name="Kuo A."/>
            <person name="LaButti K."/>
            <person name="Larrondo L.F."/>
            <person name="Lindquist E."/>
            <person name="Ling A."/>
            <person name="Lombard V."/>
            <person name="Lucas S."/>
            <person name="Lundell T."/>
            <person name="Martin R."/>
            <person name="McLaughlin D.J."/>
            <person name="Morgenstern I."/>
            <person name="Morin E."/>
            <person name="Murat C."/>
            <person name="Nagy L.G."/>
            <person name="Nolan M."/>
            <person name="Ohm R.A."/>
            <person name="Patyshakuliyeva A."/>
            <person name="Rokas A."/>
            <person name="Ruiz-Duenas F.J."/>
            <person name="Sabat G."/>
            <person name="Salamov A."/>
            <person name="Samejima M."/>
            <person name="Schmutz J."/>
            <person name="Slot J.C."/>
            <person name="St John F."/>
            <person name="Stenlid J."/>
            <person name="Sun H."/>
            <person name="Sun S."/>
            <person name="Syed K."/>
            <person name="Tsang A."/>
            <person name="Wiebenga A."/>
            <person name="Young D."/>
            <person name="Pisabarro A."/>
            <person name="Eastwood D.C."/>
            <person name="Martin F."/>
            <person name="Cullen D."/>
            <person name="Grigoriev I.V."/>
            <person name="Hibbett D.S."/>
        </authorList>
    </citation>
    <scope>NUCLEOTIDE SEQUENCE [LARGE SCALE GENOMIC DNA]</scope>
    <source>
        <strain evidence="6 7">ATCC 11539</strain>
    </source>
</reference>
<dbReference type="PANTHER" id="PTHR15629:SF2">
    <property type="entry name" value="SH3 DOMAIN-CONTAINING YSC84-LIKE PROTEIN 1"/>
    <property type="match status" value="1"/>
</dbReference>
<dbReference type="STRING" id="670483.S7S518"/>
<feature type="compositionally biased region" description="Polar residues" evidence="4">
    <location>
        <begin position="378"/>
        <end position="414"/>
    </location>
</feature>
<dbReference type="PRINTS" id="PR00452">
    <property type="entry name" value="SH3DOMAIN"/>
</dbReference>
<dbReference type="AlphaFoldDB" id="S7S518"/>
<feature type="domain" description="SH3" evidence="5">
    <location>
        <begin position="464"/>
        <end position="523"/>
    </location>
</feature>
<comment type="similarity">
    <text evidence="1">Belongs to the SH3YL1 family.</text>
</comment>
<dbReference type="OrthoDB" id="443981at2759"/>
<dbReference type="EMBL" id="KB469296">
    <property type="protein sequence ID" value="EPQ61019.1"/>
    <property type="molecule type" value="Genomic_DNA"/>
</dbReference>
<feature type="compositionally biased region" description="Basic and acidic residues" evidence="4">
    <location>
        <begin position="310"/>
        <end position="327"/>
    </location>
</feature>
<dbReference type="GO" id="GO:0051015">
    <property type="term" value="F:actin filament binding"/>
    <property type="evidence" value="ECO:0007669"/>
    <property type="project" value="TreeGrafter"/>
</dbReference>
<dbReference type="Pfam" id="PF04366">
    <property type="entry name" value="Ysc84"/>
    <property type="match status" value="1"/>
</dbReference>
<feature type="compositionally biased region" description="Polar residues" evidence="4">
    <location>
        <begin position="346"/>
        <end position="355"/>
    </location>
</feature>
<dbReference type="InterPro" id="IPR036028">
    <property type="entry name" value="SH3-like_dom_sf"/>
</dbReference>
<feature type="region of interest" description="Disordered" evidence="4">
    <location>
        <begin position="430"/>
        <end position="450"/>
    </location>
</feature>
<dbReference type="KEGG" id="gtr:GLOTRDRAFT_69159"/>
<dbReference type="PANTHER" id="PTHR15629">
    <property type="entry name" value="SH3YL1 PROTEIN"/>
    <property type="match status" value="1"/>
</dbReference>
<sequence length="523" mass="55315">MKLNTPLPQPLPKECEKAAKTFKSFVDSGNNGLDGVIPRSVLEGAKGFAILTVFKAGFLFSARAGSGVVIAKLDDGTWSAPSAIGTAGVGFGGQAGAEVTDFLIVLNNKSAIRSFMSAGSLTIGGNMSVAVGPLGRNGEASGALSAGGKVAAMYSYSKTKGLFGGVSIEGSVIVERQDANAQAYRSDVTAKQLLSGAIPPPEWAQPLIKTLEICTGLPGTRKWVNDEHMSPGGYAFGGLESPKNEAPSGLFSPFGKKKKGSTPFPPASWGRKKSQGSYFSSEFQDDDDFGRRRSDESEGIPPEPTYSSTRPREGSDPTAHFDTHFDSDFLANDPAPKKHPHLTVSPDHTSTTATDDSFRPRTPYDSMSSFGDTGRSRMASNLMTHNRSFSSGAALTPRSVSSPLGKSHTPQSRSDPFALASAYASGTNASNSSLLSDDLNVSTPSSKPIRPLRVKPELSMPLQEGVGRCIALYDFDAVQPGDLSFKQGDVITILEKSGSTDTWWKGKLNGREGIFPANRVELV</sequence>
<evidence type="ECO:0000256" key="2">
    <source>
        <dbReference type="ARBA" id="ARBA00022443"/>
    </source>
</evidence>
<dbReference type="GO" id="GO:0035091">
    <property type="term" value="F:phosphatidylinositol binding"/>
    <property type="evidence" value="ECO:0007669"/>
    <property type="project" value="TreeGrafter"/>
</dbReference>
<evidence type="ECO:0000256" key="1">
    <source>
        <dbReference type="ARBA" id="ARBA00007761"/>
    </source>
</evidence>
<dbReference type="InterPro" id="IPR001452">
    <property type="entry name" value="SH3_domain"/>
</dbReference>
<evidence type="ECO:0000256" key="3">
    <source>
        <dbReference type="PROSITE-ProRule" id="PRU00192"/>
    </source>
</evidence>
<feature type="region of interest" description="Disordered" evidence="4">
    <location>
        <begin position="246"/>
        <end position="414"/>
    </location>
</feature>
<dbReference type="eggNOG" id="KOG1843">
    <property type="taxonomic scope" value="Eukaryota"/>
</dbReference>
<name>S7S518_GLOTA</name>
<dbReference type="CDD" id="cd11525">
    <property type="entry name" value="SYLF_SH3YL1_like"/>
    <property type="match status" value="1"/>
</dbReference>
<evidence type="ECO:0000256" key="4">
    <source>
        <dbReference type="SAM" id="MobiDB-lite"/>
    </source>
</evidence>
<dbReference type="FunFam" id="2.30.30.40:FF:000100">
    <property type="entry name" value="SH3 domain-containing YSC84-like protein 1"/>
    <property type="match status" value="1"/>
</dbReference>
<dbReference type="InterPro" id="IPR033643">
    <property type="entry name" value="SYLF_SH3YL1-like"/>
</dbReference>
<dbReference type="InterPro" id="IPR051702">
    <property type="entry name" value="SH3_domain_YSC84-like"/>
</dbReference>
<evidence type="ECO:0000313" key="7">
    <source>
        <dbReference type="Proteomes" id="UP000030669"/>
    </source>
</evidence>
<dbReference type="SMART" id="SM00326">
    <property type="entry name" value="SH3"/>
    <property type="match status" value="1"/>
</dbReference>
<keyword evidence="2 3" id="KW-0728">SH3 domain</keyword>
<gene>
    <name evidence="6" type="ORF">GLOTRDRAFT_69159</name>
</gene>
<dbReference type="RefSeq" id="XP_007861286.1">
    <property type="nucleotide sequence ID" value="XM_007863095.1"/>
</dbReference>
<dbReference type="SUPFAM" id="SSF50044">
    <property type="entry name" value="SH3-domain"/>
    <property type="match status" value="1"/>
</dbReference>
<dbReference type="GeneID" id="19307950"/>
<accession>S7S518</accession>
<dbReference type="OMA" id="SNCKARN"/>
<dbReference type="CDD" id="cd11842">
    <property type="entry name" value="SH3_Ysc84p_like"/>
    <property type="match status" value="1"/>
</dbReference>
<evidence type="ECO:0000313" key="6">
    <source>
        <dbReference type="EMBL" id="EPQ61019.1"/>
    </source>
</evidence>
<dbReference type="PROSITE" id="PS50002">
    <property type="entry name" value="SH3"/>
    <property type="match status" value="1"/>
</dbReference>
<protein>
    <submittedName>
        <fullName evidence="6">DUF500-domain-containing protein</fullName>
    </submittedName>
</protein>
<dbReference type="InterPro" id="IPR007461">
    <property type="entry name" value="Ysc84_actin-binding"/>
</dbReference>
<dbReference type="GO" id="GO:0051017">
    <property type="term" value="P:actin filament bundle assembly"/>
    <property type="evidence" value="ECO:0007669"/>
    <property type="project" value="TreeGrafter"/>
</dbReference>
<keyword evidence="7" id="KW-1185">Reference proteome</keyword>